<dbReference type="GeneID" id="25734090"/>
<dbReference type="KEGG" id="mng:MNEG_16340"/>
<name>A0A0D2LHY3_9CHLO</name>
<dbReference type="AlphaFoldDB" id="A0A0D2LHY3"/>
<dbReference type="Proteomes" id="UP000054498">
    <property type="component" value="Unassembled WGS sequence"/>
</dbReference>
<evidence type="ECO:0000313" key="2">
    <source>
        <dbReference type="Proteomes" id="UP000054498"/>
    </source>
</evidence>
<sequence length="228" mass="24041">MHLNPHAGPCPQVVDVQALIYSLLNHPAIYEAKAFAALQQQSLLSLALSSALLAFGMGSQLVALGLAPWDGWRPPRIRQILRLLAQHILSARAVTLQNKITAGQLAEQLFRRCAIGEIGGGAIPNRLTGAIIDQLAWSADVIIIKVPAPQRGGGGGGYAGGAEAGQWHLAEARLLFLPHKEGSEGWDVLLTIAVRRGALTGGNLGLHSLCNGGALRVLAGMQVTVSRR</sequence>
<dbReference type="EMBL" id="KK106471">
    <property type="protein sequence ID" value="KIY91624.1"/>
    <property type="molecule type" value="Genomic_DNA"/>
</dbReference>
<dbReference type="RefSeq" id="XP_013890644.1">
    <property type="nucleotide sequence ID" value="XM_014035190.1"/>
</dbReference>
<organism evidence="1 2">
    <name type="scientific">Monoraphidium neglectum</name>
    <dbReference type="NCBI Taxonomy" id="145388"/>
    <lineage>
        <taxon>Eukaryota</taxon>
        <taxon>Viridiplantae</taxon>
        <taxon>Chlorophyta</taxon>
        <taxon>core chlorophytes</taxon>
        <taxon>Chlorophyceae</taxon>
        <taxon>CS clade</taxon>
        <taxon>Sphaeropleales</taxon>
        <taxon>Selenastraceae</taxon>
        <taxon>Monoraphidium</taxon>
    </lineage>
</organism>
<proteinExistence type="predicted"/>
<protein>
    <submittedName>
        <fullName evidence="1">Uncharacterized protein</fullName>
    </submittedName>
</protein>
<evidence type="ECO:0000313" key="1">
    <source>
        <dbReference type="EMBL" id="KIY91624.1"/>
    </source>
</evidence>
<reference evidence="1 2" key="1">
    <citation type="journal article" date="2013" name="BMC Genomics">
        <title>Reconstruction of the lipid metabolism for the microalga Monoraphidium neglectum from its genome sequence reveals characteristics suitable for biofuel production.</title>
        <authorList>
            <person name="Bogen C."/>
            <person name="Al-Dilaimi A."/>
            <person name="Albersmeier A."/>
            <person name="Wichmann J."/>
            <person name="Grundmann M."/>
            <person name="Rupp O."/>
            <person name="Lauersen K.J."/>
            <person name="Blifernez-Klassen O."/>
            <person name="Kalinowski J."/>
            <person name="Goesmann A."/>
            <person name="Mussgnug J.H."/>
            <person name="Kruse O."/>
        </authorList>
    </citation>
    <scope>NUCLEOTIDE SEQUENCE [LARGE SCALE GENOMIC DNA]</scope>
    <source>
        <strain evidence="1 2">SAG 48.87</strain>
    </source>
</reference>
<keyword evidence="2" id="KW-1185">Reference proteome</keyword>
<gene>
    <name evidence="1" type="ORF">MNEG_16340</name>
</gene>
<accession>A0A0D2LHY3</accession>